<evidence type="ECO:0000313" key="2">
    <source>
        <dbReference type="Proteomes" id="UP000324800"/>
    </source>
</evidence>
<protein>
    <recommendedName>
        <fullName evidence="3">Integrase catalytic domain-containing protein</fullName>
    </recommendedName>
</protein>
<sequence length="522" mass="61065">MNDGKIEFKPTEYYITYDIETFEKFIQQNYGEDSATIFYKLIFLDQWLDQVFEEAKQIKKDNKYEDESIPQHFEVPVIGFNSAKFDVSLVFKNLKSKNCRIIKHIDSGTVAKQIIVRHKDTHIQLRFIDALIYCTKMTLKKSVRDIGRGTMQKSRKDITGGLCNVLHRYNIAGETRINHLEYQNRKKLQITFMPYKLILNIVGAITVYKQDTSHQILQTFNQTKMHIIQLDTDSLTLAISCDKNRGLEQRFDAINKDIEFYNKNKGFFFSEDNQRKILGVHTEKQGLNRITLRPKNYIINDECGDVSLVAKDVILQQNPQINEQTFVDNIKSGIVMKVTNTILAQKNKIMSKLSMTKNENDSKYRIPCSEPLTDETQKYNVPKRQLLLKRPQPIPKQEMEEQRIHTNPYRTKSRQASQNQIQDYQLKPLNKLQRPYFSPKSGSYEIDLAFSSDSEKGLTDNVIKKFCNNNNISLYFNSSPFTQHNRVVDRVIRTIRDGIQRQEFRASANDLQLLLIRRLQKT</sequence>
<proteinExistence type="predicted"/>
<accession>A0A5J4W4E0</accession>
<gene>
    <name evidence="1" type="ORF">EZS28_014713</name>
</gene>
<dbReference type="EMBL" id="SNRW01003470">
    <property type="protein sequence ID" value="KAA6389757.1"/>
    <property type="molecule type" value="Genomic_DNA"/>
</dbReference>
<evidence type="ECO:0000313" key="1">
    <source>
        <dbReference type="EMBL" id="KAA6389757.1"/>
    </source>
</evidence>
<dbReference type="Proteomes" id="UP000324800">
    <property type="component" value="Unassembled WGS sequence"/>
</dbReference>
<reference evidence="1 2" key="1">
    <citation type="submission" date="2019-03" db="EMBL/GenBank/DDBJ databases">
        <title>Single cell metagenomics reveals metabolic interactions within the superorganism composed of flagellate Streblomastix strix and complex community of Bacteroidetes bacteria on its surface.</title>
        <authorList>
            <person name="Treitli S.C."/>
            <person name="Kolisko M."/>
            <person name="Husnik F."/>
            <person name="Keeling P."/>
            <person name="Hampl V."/>
        </authorList>
    </citation>
    <scope>NUCLEOTIDE SEQUENCE [LARGE SCALE GENOMIC DNA]</scope>
    <source>
        <strain evidence="1">ST1C</strain>
    </source>
</reference>
<feature type="non-terminal residue" evidence="1">
    <location>
        <position position="522"/>
    </location>
</feature>
<organism evidence="1 2">
    <name type="scientific">Streblomastix strix</name>
    <dbReference type="NCBI Taxonomy" id="222440"/>
    <lineage>
        <taxon>Eukaryota</taxon>
        <taxon>Metamonada</taxon>
        <taxon>Preaxostyla</taxon>
        <taxon>Oxymonadida</taxon>
        <taxon>Streblomastigidae</taxon>
        <taxon>Streblomastix</taxon>
    </lineage>
</organism>
<name>A0A5J4W4E0_9EUKA</name>
<evidence type="ECO:0008006" key="3">
    <source>
        <dbReference type="Google" id="ProtNLM"/>
    </source>
</evidence>
<comment type="caution">
    <text evidence="1">The sequence shown here is derived from an EMBL/GenBank/DDBJ whole genome shotgun (WGS) entry which is preliminary data.</text>
</comment>
<dbReference type="AlphaFoldDB" id="A0A5J4W4E0"/>